<dbReference type="GO" id="GO:2000001">
    <property type="term" value="P:regulation of DNA damage checkpoint"/>
    <property type="evidence" value="ECO:0007669"/>
    <property type="project" value="TreeGrafter"/>
</dbReference>
<feature type="region of interest" description="Disordered" evidence="1">
    <location>
        <begin position="244"/>
        <end position="286"/>
    </location>
</feature>
<gene>
    <name evidence="2" type="primary">ETAA1</name>
</gene>
<feature type="compositionally biased region" description="Polar residues" evidence="1">
    <location>
        <begin position="244"/>
        <end position="256"/>
    </location>
</feature>
<dbReference type="Pfam" id="PF15350">
    <property type="entry name" value="ETAA1"/>
    <property type="match status" value="1"/>
</dbReference>
<proteinExistence type="predicted"/>
<sequence length="523" mass="57524">MAEGRESFESPAGVWASPSAPQVTKPARANRLSRSFRLTQTATEDVDRTRNQVPEFKTPTRIPRSKPAAGSCGESPQDSDVSHDIIWDATSPPCRFGKRGKKHPVGMVNISEIVSRIAPTHGRPQVAEPTLQQWIGDSAAIPCTPDLQAHRPKRKSPRSNGVDDLLRLAKQFDLNLFHRDEEENVDPLELRSEDVLDRSGCLSSLPGIGGPAVTGTSMLLEQDLLPDEDLDLFLVPTQQASGIWNRTPSQSRSISAAPTKDSGKMSGSTSADDVTGTRPTVQDDWDDDDLLNDSLVVEMTQNPLAFIVPKFCSTQNPEPLVTQRQTAAPISAASSGSSVRVQMDPRMDWQVDLQLTGFSTQTGLHRIERSCPSDVVKPEPQHIGPKGSERSSSYAQIGSIKPDGTDLTEDDLETLFSLDPVWDDPADDDLLCEMCEDLENQLQKLDTKHIPVQSNQRAVLQQTYRTCENRIQTDVGGPLDRPVTTATGKGPELRSVKCSAAEIELKKQQAMKRRRQRLQAMQN</sequence>
<feature type="region of interest" description="Disordered" evidence="1">
    <location>
        <begin position="374"/>
        <end position="406"/>
    </location>
</feature>
<dbReference type="InterPro" id="IPR029406">
    <property type="entry name" value="ETAA1"/>
</dbReference>
<feature type="compositionally biased region" description="Polar residues" evidence="1">
    <location>
        <begin position="265"/>
        <end position="280"/>
    </location>
</feature>
<evidence type="ECO:0000256" key="1">
    <source>
        <dbReference type="SAM" id="MobiDB-lite"/>
    </source>
</evidence>
<organism evidence="2">
    <name type="scientific">Nothobranchius kadleci</name>
    <name type="common">African annual killifish</name>
    <dbReference type="NCBI Taxonomy" id="1051664"/>
    <lineage>
        <taxon>Eukaryota</taxon>
        <taxon>Metazoa</taxon>
        <taxon>Chordata</taxon>
        <taxon>Craniata</taxon>
        <taxon>Vertebrata</taxon>
        <taxon>Euteleostomi</taxon>
        <taxon>Actinopterygii</taxon>
        <taxon>Neopterygii</taxon>
        <taxon>Teleostei</taxon>
        <taxon>Neoteleostei</taxon>
        <taxon>Acanthomorphata</taxon>
        <taxon>Ovalentaria</taxon>
        <taxon>Atherinomorphae</taxon>
        <taxon>Cyprinodontiformes</taxon>
        <taxon>Nothobranchiidae</taxon>
        <taxon>Nothobranchius</taxon>
    </lineage>
</organism>
<dbReference type="PANTHER" id="PTHR16434">
    <property type="entry name" value="EWING'S TUMOR-ASSOCIATED ANTIGEN 1 ETAA1"/>
    <property type="match status" value="1"/>
</dbReference>
<dbReference type="PANTHER" id="PTHR16434:SF4">
    <property type="entry name" value="ETAA1 ACTIVATOR OF ATR KINASE"/>
    <property type="match status" value="1"/>
</dbReference>
<dbReference type="GO" id="GO:0006974">
    <property type="term" value="P:DNA damage response"/>
    <property type="evidence" value="ECO:0007669"/>
    <property type="project" value="TreeGrafter"/>
</dbReference>
<name>A0A1A8BFG7_NOTKA</name>
<feature type="compositionally biased region" description="Polar residues" evidence="1">
    <location>
        <begin position="32"/>
        <end position="43"/>
    </location>
</feature>
<evidence type="ECO:0000313" key="2">
    <source>
        <dbReference type="EMBL" id="SBP65648.1"/>
    </source>
</evidence>
<reference evidence="2" key="1">
    <citation type="submission" date="2016-05" db="EMBL/GenBank/DDBJ databases">
        <authorList>
            <person name="Lavstsen T."/>
            <person name="Jespersen J.S."/>
        </authorList>
    </citation>
    <scope>NUCLEOTIDE SEQUENCE</scope>
    <source>
        <tissue evidence="2">Brain</tissue>
    </source>
</reference>
<feature type="region of interest" description="Disordered" evidence="1">
    <location>
        <begin position="1"/>
        <end position="81"/>
    </location>
</feature>
<dbReference type="AlphaFoldDB" id="A0A1A8BFG7"/>
<reference evidence="2" key="2">
    <citation type="submission" date="2016-06" db="EMBL/GenBank/DDBJ databases">
        <title>The genome of a short-lived fish provides insights into sex chromosome evolution and the genetic control of aging.</title>
        <authorList>
            <person name="Reichwald K."/>
            <person name="Felder M."/>
            <person name="Petzold A."/>
            <person name="Koch P."/>
            <person name="Groth M."/>
            <person name="Platzer M."/>
        </authorList>
    </citation>
    <scope>NUCLEOTIDE SEQUENCE</scope>
    <source>
        <tissue evidence="2">Brain</tissue>
    </source>
</reference>
<dbReference type="GO" id="GO:0043539">
    <property type="term" value="F:protein serine/threonine kinase activator activity"/>
    <property type="evidence" value="ECO:0007669"/>
    <property type="project" value="TreeGrafter"/>
</dbReference>
<dbReference type="GO" id="GO:0043596">
    <property type="term" value="C:nuclear replication fork"/>
    <property type="evidence" value="ECO:0007669"/>
    <property type="project" value="TreeGrafter"/>
</dbReference>
<accession>A0A1A8BFG7</accession>
<dbReference type="EMBL" id="HADZ01001707">
    <property type="protein sequence ID" value="SBP65648.1"/>
    <property type="molecule type" value="Transcribed_RNA"/>
</dbReference>
<dbReference type="EMBL" id="HAEA01015986">
    <property type="protein sequence ID" value="SBQ44467.1"/>
    <property type="molecule type" value="Transcribed_RNA"/>
</dbReference>
<dbReference type="GO" id="GO:0031297">
    <property type="term" value="P:replication fork processing"/>
    <property type="evidence" value="ECO:0007669"/>
    <property type="project" value="TreeGrafter"/>
</dbReference>
<protein>
    <submittedName>
        <fullName evidence="2">Ewing tumor-associated antigen 1</fullName>
    </submittedName>
</protein>